<protein>
    <submittedName>
        <fullName evidence="10">Uncharacterized protein</fullName>
    </submittedName>
</protein>
<accession>A0A8J5WYA5</accession>
<dbReference type="InterPro" id="IPR050478">
    <property type="entry name" value="Ethylene_sulfur-biosynth"/>
</dbReference>
<evidence type="ECO:0000313" key="10">
    <source>
        <dbReference type="EMBL" id="KAG8098016.1"/>
    </source>
</evidence>
<dbReference type="PROSITE" id="PS00105">
    <property type="entry name" value="AA_TRANSFER_CLASS_1"/>
    <property type="match status" value="1"/>
</dbReference>
<dbReference type="GO" id="GO:0016829">
    <property type="term" value="F:lyase activity"/>
    <property type="evidence" value="ECO:0007669"/>
    <property type="project" value="UniProtKB-KW"/>
</dbReference>
<dbReference type="InterPro" id="IPR043898">
    <property type="entry name" value="FANCL_d2"/>
</dbReference>
<dbReference type="CDD" id="cd16490">
    <property type="entry name" value="RING-CH-C4HC3_FANCL"/>
    <property type="match status" value="1"/>
</dbReference>
<reference evidence="10" key="2">
    <citation type="submission" date="2021-02" db="EMBL/GenBank/DDBJ databases">
        <authorList>
            <person name="Kimball J.A."/>
            <person name="Haas M.W."/>
            <person name="Macchietto M."/>
            <person name="Kono T."/>
            <person name="Duquette J."/>
            <person name="Shao M."/>
        </authorList>
    </citation>
    <scope>NUCLEOTIDE SEQUENCE</scope>
    <source>
        <tissue evidence="10">Fresh leaf tissue</tissue>
    </source>
</reference>
<evidence type="ECO:0000259" key="8">
    <source>
        <dbReference type="Pfam" id="PF18890"/>
    </source>
</evidence>
<evidence type="ECO:0000259" key="9">
    <source>
        <dbReference type="Pfam" id="PF18891"/>
    </source>
</evidence>
<evidence type="ECO:0000256" key="5">
    <source>
        <dbReference type="ARBA" id="ARBA00023239"/>
    </source>
</evidence>
<keyword evidence="3" id="KW-0949">S-adenosyl-L-methionine</keyword>
<evidence type="ECO:0000256" key="3">
    <source>
        <dbReference type="ARBA" id="ARBA00022691"/>
    </source>
</evidence>
<evidence type="ECO:0000313" key="11">
    <source>
        <dbReference type="Proteomes" id="UP000729402"/>
    </source>
</evidence>
<dbReference type="EMBL" id="JAAALK010000079">
    <property type="protein sequence ID" value="KAG8098016.1"/>
    <property type="molecule type" value="Genomic_DNA"/>
</dbReference>
<dbReference type="SMART" id="SM01197">
    <property type="entry name" value="FANCL_C"/>
    <property type="match status" value="1"/>
</dbReference>
<evidence type="ECO:0000259" key="7">
    <source>
        <dbReference type="Pfam" id="PF11793"/>
    </source>
</evidence>
<sequence>MVSQVVADEKTQQQLLSKKAGCNSHGQDSSYFLGWQEYEKNPFDAVSNPSGIIQMGLAENQLSFDMVETWLEKNPDALGLRREGGASVFRELALFQDYHGLPVFKNALARFMSEQRGHKVAFDPSNIVLTAGATSANEALMFCLADHGDAFLIPTPYYPGFDRDFKWRTGAEIVPVHCTSANGLRVTRAALDDAYRRAQKRRLRVKGVLITNPSNPLGTTAPRVDLETVVEFVAAKGIHLVSDEIYSGTAFGEPGFVSVLEVVAERDGATAASDMSDRVHVVYSLSKDLGLPGFRVGAIYSSNAAVVSAATKMSSFGLISSQTQYLLAALLGDKDFTRSYVAENKRRIKERHDQLVDGLREVGIGCLESNAGLFCWVDMSHLMRSRSFAGEMELWKKVVFEVGLNISPGSSCHCPEPGWFRVCFANMAAKTLDVAMQRLRALGAAAVEPAASVGRKRRRARGAPDTSAAAFGRPVWPGAGVCYAFWGISGFDGTGEKSRLVASAPWGSLAFSSLESAMALHATASREPSRAGVEGDPYIPQEGRVGTPRRSAAFYSSVFAQIDEVGWERLVSSKGDGSLSCLVFRVLDDQGRNHLLEVSLPMNYPACPPSVAADVPYLPELQWSKSSRLKDVFCQFQKHLKILQDYWSIMDDIDKVLWVVDPTKPTYAMSHRRIALGDDCYVLLHVDARKPRSLPESADKKFHENMSAVLDFALPSPPSVKINDDEQADCGICYAKHLPTDDELGAHSGSITDYTCENPSCSRAFHSVCLRDWLHAITTTRQSFDVLFGDCPYCSGPVAVKITDR</sequence>
<evidence type="ECO:0000259" key="6">
    <source>
        <dbReference type="Pfam" id="PF00155"/>
    </source>
</evidence>
<dbReference type="PANTHER" id="PTHR43795">
    <property type="entry name" value="BIFUNCTIONAL ASPARTATE AMINOTRANSFERASE AND GLUTAMATE/ASPARTATE-PREPHENATE AMINOTRANSFERASE-RELATED"/>
    <property type="match status" value="1"/>
</dbReference>
<reference evidence="10" key="1">
    <citation type="journal article" date="2021" name="bioRxiv">
        <title>Whole Genome Assembly and Annotation of Northern Wild Rice, Zizania palustris L., Supports a Whole Genome Duplication in the Zizania Genus.</title>
        <authorList>
            <person name="Haas M."/>
            <person name="Kono T."/>
            <person name="Macchietto M."/>
            <person name="Millas R."/>
            <person name="McGilp L."/>
            <person name="Shao M."/>
            <person name="Duquette J."/>
            <person name="Hirsch C.N."/>
            <person name="Kimball J."/>
        </authorList>
    </citation>
    <scope>NUCLEOTIDE SEQUENCE</scope>
    <source>
        <tissue evidence="10">Fresh leaf tissue</tissue>
    </source>
</reference>
<keyword evidence="11" id="KW-1185">Reference proteome</keyword>
<feature type="domain" description="Aminotransferase class I/classII large" evidence="6">
    <location>
        <begin position="53"/>
        <end position="439"/>
    </location>
</feature>
<gene>
    <name evidence="10" type="ORF">GUJ93_ZPchr0013g33804</name>
</gene>
<dbReference type="GO" id="GO:0006520">
    <property type="term" value="P:amino acid metabolic process"/>
    <property type="evidence" value="ECO:0007669"/>
    <property type="project" value="TreeGrafter"/>
</dbReference>
<dbReference type="Pfam" id="PF18891">
    <property type="entry name" value="FANCL_d3"/>
    <property type="match status" value="1"/>
</dbReference>
<proteinExistence type="inferred from homology"/>
<evidence type="ECO:0000256" key="2">
    <source>
        <dbReference type="ARBA" id="ARBA00007441"/>
    </source>
</evidence>
<dbReference type="PANTHER" id="PTHR43795:SF10">
    <property type="entry name" value="1-AMINOCYCLOPROPANE-1-CARBOXYLATE SYNTHASE 9"/>
    <property type="match status" value="1"/>
</dbReference>
<comment type="cofactor">
    <cofactor evidence="1">
        <name>pyridoxal 5'-phosphate</name>
        <dbReference type="ChEBI" id="CHEBI:597326"/>
    </cofactor>
</comment>
<dbReference type="InterPro" id="IPR026850">
    <property type="entry name" value="FANCL_C"/>
</dbReference>
<dbReference type="OrthoDB" id="10263265at2759"/>
<dbReference type="InterPro" id="IPR004838">
    <property type="entry name" value="NHTrfase_class1_PyrdxlP-BS"/>
</dbReference>
<dbReference type="Pfam" id="PF00155">
    <property type="entry name" value="Aminotran_1_2"/>
    <property type="match status" value="1"/>
</dbReference>
<dbReference type="Proteomes" id="UP000729402">
    <property type="component" value="Unassembled WGS sequence"/>
</dbReference>
<dbReference type="Pfam" id="PF18890">
    <property type="entry name" value="FANCL_d2"/>
    <property type="match status" value="1"/>
</dbReference>
<dbReference type="GO" id="GO:0030170">
    <property type="term" value="F:pyridoxal phosphate binding"/>
    <property type="evidence" value="ECO:0007669"/>
    <property type="project" value="InterPro"/>
</dbReference>
<feature type="domain" description="FANCL C-terminal" evidence="7">
    <location>
        <begin position="727"/>
        <end position="802"/>
    </location>
</feature>
<feature type="domain" description="FANCL UBC-like" evidence="8">
    <location>
        <begin position="553"/>
        <end position="641"/>
    </location>
</feature>
<comment type="caution">
    <text evidence="10">The sequence shown here is derived from an EMBL/GenBank/DDBJ whole genome shotgun (WGS) entry which is preliminary data.</text>
</comment>
<feature type="domain" description="FANCL UBC-like" evidence="9">
    <location>
        <begin position="646"/>
        <end position="696"/>
    </location>
</feature>
<evidence type="ECO:0000256" key="4">
    <source>
        <dbReference type="ARBA" id="ARBA00022898"/>
    </source>
</evidence>
<organism evidence="10 11">
    <name type="scientific">Zizania palustris</name>
    <name type="common">Northern wild rice</name>
    <dbReference type="NCBI Taxonomy" id="103762"/>
    <lineage>
        <taxon>Eukaryota</taxon>
        <taxon>Viridiplantae</taxon>
        <taxon>Streptophyta</taxon>
        <taxon>Embryophyta</taxon>
        <taxon>Tracheophyta</taxon>
        <taxon>Spermatophyta</taxon>
        <taxon>Magnoliopsida</taxon>
        <taxon>Liliopsida</taxon>
        <taxon>Poales</taxon>
        <taxon>Poaceae</taxon>
        <taxon>BOP clade</taxon>
        <taxon>Oryzoideae</taxon>
        <taxon>Oryzeae</taxon>
        <taxon>Zizaniinae</taxon>
        <taxon>Zizania</taxon>
    </lineage>
</organism>
<dbReference type="GO" id="GO:0008483">
    <property type="term" value="F:transaminase activity"/>
    <property type="evidence" value="ECO:0007669"/>
    <property type="project" value="TreeGrafter"/>
</dbReference>
<keyword evidence="4" id="KW-0663">Pyridoxal phosphate</keyword>
<dbReference type="InterPro" id="IPR044037">
    <property type="entry name" value="FANCL_d3"/>
</dbReference>
<name>A0A8J5WYA5_ZIZPA</name>
<dbReference type="Pfam" id="PF11793">
    <property type="entry name" value="FANCL_C"/>
    <property type="match status" value="1"/>
</dbReference>
<keyword evidence="5" id="KW-0456">Lyase</keyword>
<dbReference type="CDD" id="cd23831">
    <property type="entry name" value="DRWD-N_FANCL"/>
    <property type="match status" value="1"/>
</dbReference>
<dbReference type="CDD" id="cd00609">
    <property type="entry name" value="AAT_like"/>
    <property type="match status" value="1"/>
</dbReference>
<comment type="similarity">
    <text evidence="2">Belongs to the class-I pyridoxal-phosphate-dependent aminotransferase family.</text>
</comment>
<evidence type="ECO:0000256" key="1">
    <source>
        <dbReference type="ARBA" id="ARBA00001933"/>
    </source>
</evidence>
<dbReference type="AlphaFoldDB" id="A0A8J5WYA5"/>
<dbReference type="CDD" id="cd23832">
    <property type="entry name" value="DRWD-C_FANCL"/>
    <property type="match status" value="1"/>
</dbReference>
<dbReference type="InterPro" id="IPR004839">
    <property type="entry name" value="Aminotransferase_I/II_large"/>
</dbReference>